<dbReference type="GO" id="GO:0009279">
    <property type="term" value="C:cell outer membrane"/>
    <property type="evidence" value="ECO:0007669"/>
    <property type="project" value="InterPro"/>
</dbReference>
<dbReference type="InterPro" id="IPR036777">
    <property type="entry name" value="Channel_Tsx-like_sf"/>
</dbReference>
<evidence type="ECO:0000313" key="2">
    <source>
        <dbReference type="EMBL" id="GLP97253.1"/>
    </source>
</evidence>
<feature type="chain" id="PRO_5041199976" evidence="1">
    <location>
        <begin position="20"/>
        <end position="235"/>
    </location>
</feature>
<proteinExistence type="predicted"/>
<protein>
    <submittedName>
        <fullName evidence="2">Ion channel protein Tsx</fullName>
    </submittedName>
</protein>
<dbReference type="Pfam" id="PF16412">
    <property type="entry name" value="DUF5020"/>
    <property type="match status" value="1"/>
</dbReference>
<name>A0AA37RY06_9GAMM</name>
<dbReference type="EMBL" id="BSNC01000006">
    <property type="protein sequence ID" value="GLP97253.1"/>
    <property type="molecule type" value="Genomic_DNA"/>
</dbReference>
<keyword evidence="3" id="KW-1185">Reference proteome</keyword>
<comment type="caution">
    <text evidence="2">The sequence shown here is derived from an EMBL/GenBank/DDBJ whole genome shotgun (WGS) entry which is preliminary data.</text>
</comment>
<gene>
    <name evidence="2" type="primary">tsx</name>
    <name evidence="2" type="ORF">GCM10007895_25600</name>
</gene>
<dbReference type="Gene3D" id="2.40.230.20">
    <property type="entry name" value="Nucleoside-specific channel-forming protein, Tsx-like"/>
    <property type="match status" value="1"/>
</dbReference>
<reference evidence="2" key="1">
    <citation type="journal article" date="2014" name="Int. J. Syst. Evol. Microbiol.">
        <title>Complete genome sequence of Corynebacterium casei LMG S-19264T (=DSM 44701T), isolated from a smear-ripened cheese.</title>
        <authorList>
            <consortium name="US DOE Joint Genome Institute (JGI-PGF)"/>
            <person name="Walter F."/>
            <person name="Albersmeier A."/>
            <person name="Kalinowski J."/>
            <person name="Ruckert C."/>
        </authorList>
    </citation>
    <scope>NUCLEOTIDE SEQUENCE</scope>
    <source>
        <strain evidence="2">NBRC 101628</strain>
    </source>
</reference>
<dbReference type="Proteomes" id="UP001161422">
    <property type="component" value="Unassembled WGS sequence"/>
</dbReference>
<reference evidence="2" key="2">
    <citation type="submission" date="2023-01" db="EMBL/GenBank/DDBJ databases">
        <title>Draft genome sequence of Paraferrimonas sedimenticola strain NBRC 101628.</title>
        <authorList>
            <person name="Sun Q."/>
            <person name="Mori K."/>
        </authorList>
    </citation>
    <scope>NUCLEOTIDE SEQUENCE</scope>
    <source>
        <strain evidence="2">NBRC 101628</strain>
    </source>
</reference>
<feature type="signal peptide" evidence="1">
    <location>
        <begin position="1"/>
        <end position="19"/>
    </location>
</feature>
<dbReference type="SUPFAM" id="SSF111364">
    <property type="entry name" value="Tsx-like channel"/>
    <property type="match status" value="1"/>
</dbReference>
<dbReference type="AlphaFoldDB" id="A0AA37RY06"/>
<organism evidence="2 3">
    <name type="scientific">Paraferrimonas sedimenticola</name>
    <dbReference type="NCBI Taxonomy" id="375674"/>
    <lineage>
        <taxon>Bacteria</taxon>
        <taxon>Pseudomonadati</taxon>
        <taxon>Pseudomonadota</taxon>
        <taxon>Gammaproteobacteria</taxon>
        <taxon>Alteromonadales</taxon>
        <taxon>Ferrimonadaceae</taxon>
        <taxon>Paraferrimonas</taxon>
    </lineage>
</organism>
<accession>A0AA37RY06</accession>
<keyword evidence="1" id="KW-0732">Signal</keyword>
<sequence length="235" mass="26942">MKKALLALPLIMASTSASAELYFQDYSLTLLRGYDYELGDPKRWVGTFEYVNDASWGDTFFFADRLVSDNGDTEIYGEFSPRFHFMKVDNGPLKALNVATTWEFNTVSNGFSQDNFLLGVGSSWNIPFFRHFGANVYQRFNDHRSNTQQLTLTWGVAVPFSKTEILFDGFMDWESGTGSHSNNLNFTPQIKIDVAPWVSIPGKLYLGFEYVHWNNKFGVKGVNERNWNALVKYHF</sequence>
<dbReference type="RefSeq" id="WP_095504889.1">
    <property type="nucleotide sequence ID" value="NZ_BSNC01000006.1"/>
</dbReference>
<evidence type="ECO:0000256" key="1">
    <source>
        <dbReference type="SAM" id="SignalP"/>
    </source>
</evidence>
<evidence type="ECO:0000313" key="3">
    <source>
        <dbReference type="Proteomes" id="UP001161422"/>
    </source>
</evidence>